<evidence type="ECO:0008006" key="3">
    <source>
        <dbReference type="Google" id="ProtNLM"/>
    </source>
</evidence>
<sequence length="95" mass="11168">MKSPEEQLAPYKKAKQMQNVPLHESKFGVEANSLELRLPQERIFEERKKYTFNARPSVMNVIDEMAAKRGMKRSPFIEFLVEELAREELAKNEKN</sequence>
<proteinExistence type="predicted"/>
<gene>
    <name evidence="1" type="ORF">EQG49_13505</name>
</gene>
<dbReference type="RefSeq" id="WP_133364491.1">
    <property type="nucleotide sequence ID" value="NZ_CP037940.1"/>
</dbReference>
<organism evidence="1 2">
    <name type="scientific">Periweissella cryptocerci</name>
    <dbReference type="NCBI Taxonomy" id="2506420"/>
    <lineage>
        <taxon>Bacteria</taxon>
        <taxon>Bacillati</taxon>
        <taxon>Bacillota</taxon>
        <taxon>Bacilli</taxon>
        <taxon>Lactobacillales</taxon>
        <taxon>Lactobacillaceae</taxon>
        <taxon>Periweissella</taxon>
    </lineage>
</organism>
<name>A0A4P6YX30_9LACO</name>
<protein>
    <recommendedName>
        <fullName evidence="3">Ribbon-helix-helix protein, CopG family</fullName>
    </recommendedName>
</protein>
<evidence type="ECO:0000313" key="2">
    <source>
        <dbReference type="Proteomes" id="UP000292886"/>
    </source>
</evidence>
<accession>A0A4P6YX30</accession>
<keyword evidence="2" id="KW-1185">Reference proteome</keyword>
<dbReference type="Proteomes" id="UP000292886">
    <property type="component" value="Chromosome"/>
</dbReference>
<dbReference type="KEGG" id="wei:EQG49_13505"/>
<dbReference type="EMBL" id="CP037940">
    <property type="protein sequence ID" value="QBO37414.1"/>
    <property type="molecule type" value="Genomic_DNA"/>
</dbReference>
<evidence type="ECO:0000313" key="1">
    <source>
        <dbReference type="EMBL" id="QBO37414.1"/>
    </source>
</evidence>
<reference evidence="2" key="1">
    <citation type="submission" date="2019-03" db="EMBL/GenBank/DDBJ databases">
        <title>Weissella sp. 26KH-42 Genome sequencing.</title>
        <authorList>
            <person name="Heo J."/>
            <person name="Kim S.-J."/>
            <person name="Kim J.-S."/>
            <person name="Hong S.-B."/>
            <person name="Kwon S.-W."/>
        </authorList>
    </citation>
    <scope>NUCLEOTIDE SEQUENCE [LARGE SCALE GENOMIC DNA]</scope>
    <source>
        <strain evidence="2">26KH-42</strain>
    </source>
</reference>
<dbReference type="AlphaFoldDB" id="A0A4P6YX30"/>